<dbReference type="PANTHER" id="PTHR13696:SF99">
    <property type="entry name" value="COBYRINIC ACID AC-DIAMIDE SYNTHASE"/>
    <property type="match status" value="1"/>
</dbReference>
<dbReference type="InterPro" id="IPR050678">
    <property type="entry name" value="DNA_Partitioning_ATPase"/>
</dbReference>
<dbReference type="SUPFAM" id="SSF52540">
    <property type="entry name" value="P-loop containing nucleoside triphosphate hydrolases"/>
    <property type="match status" value="1"/>
</dbReference>
<accession>A0A7W9TPQ2</accession>
<dbReference type="PANTHER" id="PTHR13696">
    <property type="entry name" value="P-LOOP CONTAINING NUCLEOSIDE TRIPHOSPHATE HYDROLASE"/>
    <property type="match status" value="1"/>
</dbReference>
<dbReference type="InterPro" id="IPR017746">
    <property type="entry name" value="Cellulose_synthase_operon_BcsQ"/>
</dbReference>
<dbReference type="CDD" id="cd02042">
    <property type="entry name" value="ParAB_family"/>
    <property type="match status" value="1"/>
</dbReference>
<proteinExistence type="predicted"/>
<name>A0A7W9TPQ2_CASDE</name>
<dbReference type="AlphaFoldDB" id="A0A7W9TPQ2"/>
<organism evidence="1 2">
    <name type="scientific">Castellaniella defragrans</name>
    <name type="common">Alcaligenes defragrans</name>
    <dbReference type="NCBI Taxonomy" id="75697"/>
    <lineage>
        <taxon>Bacteria</taxon>
        <taxon>Pseudomonadati</taxon>
        <taxon>Pseudomonadota</taxon>
        <taxon>Betaproteobacteria</taxon>
        <taxon>Burkholderiales</taxon>
        <taxon>Alcaligenaceae</taxon>
        <taxon>Castellaniella</taxon>
    </lineage>
</organism>
<dbReference type="Pfam" id="PF06564">
    <property type="entry name" value="CBP_BcsQ"/>
    <property type="match status" value="1"/>
</dbReference>
<sequence length="258" mass="27988">MKVVAVVSAKGGVGKTTLTANLADALRLSGHPVLAVDLDPQNSLQHYFGLPLREGLGLAWAAEAPVGLRDALLTTARGVSLVPYGLCDEPRRLAFERRLAERADWLARALDGLGLPEEQIVLLDTPPGPSPYLAQALSAADLAVAVVLPDAGSYMTVPQLQRLIQTYGAANPRFQGYGFVLNQLDQERRLNQDVARMLRDAFEPHMMGGVHRDESLSEALAFGQTIFQYAPHSEAAHDIAACSRWLGDRLHYSRAEVS</sequence>
<evidence type="ECO:0000313" key="1">
    <source>
        <dbReference type="EMBL" id="MBB6083312.1"/>
    </source>
</evidence>
<dbReference type="NCBIfam" id="TIGR03371">
    <property type="entry name" value="cellulose_yhjQ"/>
    <property type="match status" value="1"/>
</dbReference>
<dbReference type="RefSeq" id="WP_043684158.1">
    <property type="nucleotide sequence ID" value="NZ_JACHIB010000006.1"/>
</dbReference>
<evidence type="ECO:0000313" key="2">
    <source>
        <dbReference type="Proteomes" id="UP000541136"/>
    </source>
</evidence>
<dbReference type="Gene3D" id="3.40.50.300">
    <property type="entry name" value="P-loop containing nucleotide triphosphate hydrolases"/>
    <property type="match status" value="1"/>
</dbReference>
<dbReference type="Proteomes" id="UP000541136">
    <property type="component" value="Unassembled WGS sequence"/>
</dbReference>
<dbReference type="InterPro" id="IPR027417">
    <property type="entry name" value="P-loop_NTPase"/>
</dbReference>
<gene>
    <name evidence="1" type="ORF">HNR28_001349</name>
</gene>
<comment type="caution">
    <text evidence="1">The sequence shown here is derived from an EMBL/GenBank/DDBJ whole genome shotgun (WGS) entry which is preliminary data.</text>
</comment>
<dbReference type="PIRSF" id="PIRSF009320">
    <property type="entry name" value="Nuc_binding_HP_1000"/>
    <property type="match status" value="1"/>
</dbReference>
<protein>
    <submittedName>
        <fullName evidence="1">Cellulose synthase operon protein YhjQ</fullName>
    </submittedName>
</protein>
<reference evidence="1 2" key="1">
    <citation type="submission" date="2020-08" db="EMBL/GenBank/DDBJ databases">
        <title>Genomic Encyclopedia of Type Strains, Phase IV (KMG-IV): sequencing the most valuable type-strain genomes for metagenomic binning, comparative biology and taxonomic classification.</title>
        <authorList>
            <person name="Goeker M."/>
        </authorList>
    </citation>
    <scope>NUCLEOTIDE SEQUENCE [LARGE SCALE GENOMIC DNA]</scope>
    <source>
        <strain evidence="1 2">DSM 12141</strain>
    </source>
</reference>
<dbReference type="EMBL" id="JACHIB010000006">
    <property type="protein sequence ID" value="MBB6083312.1"/>
    <property type="molecule type" value="Genomic_DNA"/>
</dbReference>